<protein>
    <submittedName>
        <fullName evidence="2">Uncharacterized protein</fullName>
    </submittedName>
</protein>
<evidence type="ECO:0000313" key="2">
    <source>
        <dbReference type="EMBL" id="CAG6754838.1"/>
    </source>
</evidence>
<organism evidence="2">
    <name type="scientific">Cacopsylla melanoneura</name>
    <dbReference type="NCBI Taxonomy" id="428564"/>
    <lineage>
        <taxon>Eukaryota</taxon>
        <taxon>Metazoa</taxon>
        <taxon>Ecdysozoa</taxon>
        <taxon>Arthropoda</taxon>
        <taxon>Hexapoda</taxon>
        <taxon>Insecta</taxon>
        <taxon>Pterygota</taxon>
        <taxon>Neoptera</taxon>
        <taxon>Paraneoptera</taxon>
        <taxon>Hemiptera</taxon>
        <taxon>Sternorrhyncha</taxon>
        <taxon>Psylloidea</taxon>
        <taxon>Psyllidae</taxon>
        <taxon>Psyllinae</taxon>
        <taxon>Cacopsylla</taxon>
    </lineage>
</organism>
<name>A0A8D8ZVS3_9HEMI</name>
<sequence>MVVVYIIRVRDPGVATDCHVRSNKEFADDFFLGPRPAGVGGSAECAANPGGAHPVDARSDAASVSTARHPGVQINTRGPGGAPVRTESAVRAQSDWHSTATE</sequence>
<dbReference type="EMBL" id="HBUF01540379">
    <property type="protein sequence ID" value="CAG6754838.1"/>
    <property type="molecule type" value="Transcribed_RNA"/>
</dbReference>
<dbReference type="AlphaFoldDB" id="A0A8D8ZVS3"/>
<dbReference type="EMBL" id="HBUF01540381">
    <property type="protein sequence ID" value="CAG6754842.1"/>
    <property type="molecule type" value="Transcribed_RNA"/>
</dbReference>
<evidence type="ECO:0000256" key="1">
    <source>
        <dbReference type="SAM" id="MobiDB-lite"/>
    </source>
</evidence>
<feature type="region of interest" description="Disordered" evidence="1">
    <location>
        <begin position="42"/>
        <end position="102"/>
    </location>
</feature>
<accession>A0A8D8ZVS3</accession>
<dbReference type="EMBL" id="HBUF01540380">
    <property type="protein sequence ID" value="CAG6754840.1"/>
    <property type="molecule type" value="Transcribed_RNA"/>
</dbReference>
<proteinExistence type="predicted"/>
<reference evidence="2" key="1">
    <citation type="submission" date="2021-05" db="EMBL/GenBank/DDBJ databases">
        <authorList>
            <person name="Alioto T."/>
            <person name="Alioto T."/>
            <person name="Gomez Garrido J."/>
        </authorList>
    </citation>
    <scope>NUCLEOTIDE SEQUENCE</scope>
</reference>